<reference evidence="2 3" key="1">
    <citation type="journal article" date="2014" name="Agronomy (Basel)">
        <title>A Draft Genome Sequence for Ensete ventricosum, the Drought-Tolerant Tree Against Hunger.</title>
        <authorList>
            <person name="Harrison J."/>
            <person name="Moore K.A."/>
            <person name="Paszkiewicz K."/>
            <person name="Jones T."/>
            <person name="Grant M."/>
            <person name="Ambacheew D."/>
            <person name="Muzemil S."/>
            <person name="Studholme D.J."/>
        </authorList>
    </citation>
    <scope>NUCLEOTIDE SEQUENCE [LARGE SCALE GENOMIC DNA]</scope>
</reference>
<dbReference type="Proteomes" id="UP000287651">
    <property type="component" value="Unassembled WGS sequence"/>
</dbReference>
<feature type="non-terminal residue" evidence="2">
    <location>
        <position position="1"/>
    </location>
</feature>
<dbReference type="EMBL" id="AMZH03025597">
    <property type="protein sequence ID" value="RRT35098.1"/>
    <property type="molecule type" value="Genomic_DNA"/>
</dbReference>
<evidence type="ECO:0000313" key="2">
    <source>
        <dbReference type="EMBL" id="RRT35098.1"/>
    </source>
</evidence>
<evidence type="ECO:0000256" key="1">
    <source>
        <dbReference type="SAM" id="MobiDB-lite"/>
    </source>
</evidence>
<accession>A0A426X6K7</accession>
<protein>
    <submittedName>
        <fullName evidence="2">Uncharacterized protein</fullName>
    </submittedName>
</protein>
<sequence>TICDYCKLSSASVSLRNTASSAAAPFISSSSSSSDGISAPTTAPRPSSWHEARATSICSCCLLCCYLTLAALDPLAVTSHGEAFTPSPPAGDILRLKVARHIFVLDRDRTFSGKNCVIRCFLCSEAIYHLLPFAATSSDLSSGATAAPLCRLPPSQPSGRQLPLPHLLLRPRASLRLFLFVSTATPSPASLLRHLNSGTH</sequence>
<name>A0A426X6K7_ENSVE</name>
<proteinExistence type="predicted"/>
<dbReference type="AlphaFoldDB" id="A0A426X6K7"/>
<feature type="region of interest" description="Disordered" evidence="1">
    <location>
        <begin position="25"/>
        <end position="47"/>
    </location>
</feature>
<evidence type="ECO:0000313" key="3">
    <source>
        <dbReference type="Proteomes" id="UP000287651"/>
    </source>
</evidence>
<organism evidence="2 3">
    <name type="scientific">Ensete ventricosum</name>
    <name type="common">Abyssinian banana</name>
    <name type="synonym">Musa ensete</name>
    <dbReference type="NCBI Taxonomy" id="4639"/>
    <lineage>
        <taxon>Eukaryota</taxon>
        <taxon>Viridiplantae</taxon>
        <taxon>Streptophyta</taxon>
        <taxon>Embryophyta</taxon>
        <taxon>Tracheophyta</taxon>
        <taxon>Spermatophyta</taxon>
        <taxon>Magnoliopsida</taxon>
        <taxon>Liliopsida</taxon>
        <taxon>Zingiberales</taxon>
        <taxon>Musaceae</taxon>
        <taxon>Ensete</taxon>
    </lineage>
</organism>
<comment type="caution">
    <text evidence="2">The sequence shown here is derived from an EMBL/GenBank/DDBJ whole genome shotgun (WGS) entry which is preliminary data.</text>
</comment>
<feature type="compositionally biased region" description="Low complexity" evidence="1">
    <location>
        <begin position="25"/>
        <end position="39"/>
    </location>
</feature>
<gene>
    <name evidence="2" type="ORF">B296_00047339</name>
</gene>